<evidence type="ECO:0000256" key="3">
    <source>
        <dbReference type="ARBA" id="ARBA00023204"/>
    </source>
</evidence>
<evidence type="ECO:0000256" key="4">
    <source>
        <dbReference type="SAM" id="MobiDB-lite"/>
    </source>
</evidence>
<accession>A0A511R5Q5</accession>
<proteinExistence type="inferred from homology"/>
<dbReference type="Pfam" id="PF04098">
    <property type="entry name" value="Rad52_Rad22"/>
    <property type="match status" value="1"/>
</dbReference>
<evidence type="ECO:0000256" key="2">
    <source>
        <dbReference type="ARBA" id="ARBA00022763"/>
    </source>
</evidence>
<sequence length="224" mass="24974">MNDVWDMLSEPFPPEEIEWHVEALSKDKRRALVAPYADARAVLDRLDEVVGIHGWQDTYEVLHAPTDAAGHYAVKCRLTVMDISKEDVGEGESFKAAFADALLRTAIKFGVGRHLYRQKQWVDHDPETGKFNPPQAHLEAAVHGSRATQVASPPLARPENNPTPPEAKPEPQELIDRLIERLKEAGLGKQAAQIVMKYGGYGKHPDETRKLYGELRALLKGQAS</sequence>
<evidence type="ECO:0008006" key="7">
    <source>
        <dbReference type="Google" id="ProtNLM"/>
    </source>
</evidence>
<dbReference type="InterPro" id="IPR041247">
    <property type="entry name" value="Rad52_fam"/>
</dbReference>
<protein>
    <recommendedName>
        <fullName evidence="7">Single-stranded DNA-binding protein</fullName>
    </recommendedName>
</protein>
<comment type="caution">
    <text evidence="5">The sequence shown here is derived from an EMBL/GenBank/DDBJ whole genome shotgun (WGS) entry which is preliminary data.</text>
</comment>
<dbReference type="OrthoDB" id="9805874at2"/>
<dbReference type="RefSeq" id="WP_119340884.1">
    <property type="nucleotide sequence ID" value="NZ_BJXL01000112.1"/>
</dbReference>
<keyword evidence="3" id="KW-0234">DNA repair</keyword>
<organism evidence="5 6">
    <name type="scientific">Meiothermus hypogaeus NBRC 106114</name>
    <dbReference type="NCBI Taxonomy" id="1227553"/>
    <lineage>
        <taxon>Bacteria</taxon>
        <taxon>Thermotogati</taxon>
        <taxon>Deinococcota</taxon>
        <taxon>Deinococci</taxon>
        <taxon>Thermales</taxon>
        <taxon>Thermaceae</taxon>
        <taxon>Meiothermus</taxon>
    </lineage>
</organism>
<feature type="region of interest" description="Disordered" evidence="4">
    <location>
        <begin position="144"/>
        <end position="171"/>
    </location>
</feature>
<dbReference type="EMBL" id="BJXL01000112">
    <property type="protein sequence ID" value="GEM84577.1"/>
    <property type="molecule type" value="Genomic_DNA"/>
</dbReference>
<dbReference type="Proteomes" id="UP000321197">
    <property type="component" value="Unassembled WGS sequence"/>
</dbReference>
<name>A0A511R5Q5_9DEIN</name>
<dbReference type="GO" id="GO:0006281">
    <property type="term" value="P:DNA repair"/>
    <property type="evidence" value="ECO:0007669"/>
    <property type="project" value="UniProtKB-KW"/>
</dbReference>
<evidence type="ECO:0000256" key="1">
    <source>
        <dbReference type="ARBA" id="ARBA00006638"/>
    </source>
</evidence>
<evidence type="ECO:0000313" key="6">
    <source>
        <dbReference type="Proteomes" id="UP000321197"/>
    </source>
</evidence>
<dbReference type="AlphaFoldDB" id="A0A511R5Q5"/>
<comment type="similarity">
    <text evidence="1">Belongs to the RAD52 family.</text>
</comment>
<reference evidence="5 6" key="1">
    <citation type="submission" date="2019-07" db="EMBL/GenBank/DDBJ databases">
        <title>Whole genome shotgun sequence of Meiothermus hypogaeus NBRC 106114.</title>
        <authorList>
            <person name="Hosoyama A."/>
            <person name="Uohara A."/>
            <person name="Ohji S."/>
            <person name="Ichikawa N."/>
        </authorList>
    </citation>
    <scope>NUCLEOTIDE SEQUENCE [LARGE SCALE GENOMIC DNA]</scope>
    <source>
        <strain evidence="5 6">NBRC 106114</strain>
    </source>
</reference>
<keyword evidence="2" id="KW-0227">DNA damage</keyword>
<evidence type="ECO:0000313" key="5">
    <source>
        <dbReference type="EMBL" id="GEM84577.1"/>
    </source>
</evidence>
<gene>
    <name evidence="5" type="ORF">MHY01S_27430</name>
</gene>